<evidence type="ECO:0000259" key="2">
    <source>
        <dbReference type="PROSITE" id="PS51352"/>
    </source>
</evidence>
<accession>A0ABW4F6D0</accession>
<organism evidence="3 4">
    <name type="scientific">Pseudonocardia yunnanensis</name>
    <dbReference type="NCBI Taxonomy" id="58107"/>
    <lineage>
        <taxon>Bacteria</taxon>
        <taxon>Bacillati</taxon>
        <taxon>Actinomycetota</taxon>
        <taxon>Actinomycetes</taxon>
        <taxon>Pseudonocardiales</taxon>
        <taxon>Pseudonocardiaceae</taxon>
        <taxon>Pseudonocardia</taxon>
    </lineage>
</organism>
<dbReference type="Proteomes" id="UP001597114">
    <property type="component" value="Unassembled WGS sequence"/>
</dbReference>
<dbReference type="InterPro" id="IPR041017">
    <property type="entry name" value="Thioredoxin_10"/>
</dbReference>
<dbReference type="PROSITE" id="PS51352">
    <property type="entry name" value="THIOREDOXIN_2"/>
    <property type="match status" value="1"/>
</dbReference>
<dbReference type="RefSeq" id="WP_344725062.1">
    <property type="nucleotide sequence ID" value="NZ_BAAAUS010000028.1"/>
</dbReference>
<dbReference type="EMBL" id="JBHUCO010000054">
    <property type="protein sequence ID" value="MFD1522982.1"/>
    <property type="molecule type" value="Genomic_DNA"/>
</dbReference>
<comment type="caution">
    <text evidence="3">The sequence shown here is derived from an EMBL/GenBank/DDBJ whole genome shotgun (WGS) entry which is preliminary data.</text>
</comment>
<feature type="compositionally biased region" description="Basic residues" evidence="1">
    <location>
        <begin position="345"/>
        <end position="355"/>
    </location>
</feature>
<dbReference type="InterPro" id="IPR036249">
    <property type="entry name" value="Thioredoxin-like_sf"/>
</dbReference>
<evidence type="ECO:0000313" key="3">
    <source>
        <dbReference type="EMBL" id="MFD1522982.1"/>
    </source>
</evidence>
<keyword evidence="4" id="KW-1185">Reference proteome</keyword>
<reference evidence="4" key="1">
    <citation type="journal article" date="2019" name="Int. J. Syst. Evol. Microbiol.">
        <title>The Global Catalogue of Microorganisms (GCM) 10K type strain sequencing project: providing services to taxonomists for standard genome sequencing and annotation.</title>
        <authorList>
            <consortium name="The Broad Institute Genomics Platform"/>
            <consortium name="The Broad Institute Genome Sequencing Center for Infectious Disease"/>
            <person name="Wu L."/>
            <person name="Ma J."/>
        </authorList>
    </citation>
    <scope>NUCLEOTIDE SEQUENCE [LARGE SCALE GENOMIC DNA]</scope>
    <source>
        <strain evidence="4">CCM 7043</strain>
    </source>
</reference>
<feature type="domain" description="Thioredoxin" evidence="2">
    <location>
        <begin position="7"/>
        <end position="163"/>
    </location>
</feature>
<feature type="compositionally biased region" description="Polar residues" evidence="1">
    <location>
        <begin position="329"/>
        <end position="342"/>
    </location>
</feature>
<dbReference type="Gene3D" id="2.60.120.260">
    <property type="entry name" value="Galactose-binding domain-like"/>
    <property type="match status" value="1"/>
</dbReference>
<dbReference type="Pfam" id="PF17991">
    <property type="entry name" value="Thioredoxin_10"/>
    <property type="match status" value="1"/>
</dbReference>
<gene>
    <name evidence="3" type="ORF">ACFSJD_36230</name>
</gene>
<proteinExistence type="predicted"/>
<dbReference type="Pfam" id="PF08534">
    <property type="entry name" value="Redoxin"/>
    <property type="match status" value="1"/>
</dbReference>
<dbReference type="InterPro" id="IPR013766">
    <property type="entry name" value="Thioredoxin_domain"/>
</dbReference>
<protein>
    <submittedName>
        <fullName evidence="3">Redoxin family protein</fullName>
    </submittedName>
</protein>
<dbReference type="SUPFAM" id="SSF52833">
    <property type="entry name" value="Thioredoxin-like"/>
    <property type="match status" value="1"/>
</dbReference>
<dbReference type="InterPro" id="IPR050553">
    <property type="entry name" value="Thioredoxin_ResA/DsbE_sf"/>
</dbReference>
<sequence length="388" mass="42724">MAAHWLVPAGLHTPSVQLPVEGELPSLTCATGWLNSPPLTAADLSGNVVLVNFWTYTCINWLRQLPYVRAWAGKYSSQGLVVVGIHTPEFPFENDPDNVREAVREMGIDYPIAIDNDYAAWSAFDNHYWPALSVVDAHGQIRHHHFGEGEYQQSEMIIQQLLAEAGSTGAGRELVSVDARDVEAPADWPSLWSPENYLGYERTENFASPGGAVLGKRHAYTAPAELRLNQWTLSGDWTMGDQATTLNTANGQITYRFHARDLHLVMGPAERGTSVRFRVLHDGQPPAGAHGVDIDDQGNGTLAEQRLHQLIRQPGPIIDRTFEITSSVLASRPTLSPSASQDGSRRRRARRRRSHSTGGVTSSRRARLPARLPAAGRLMIQQIHTDGA</sequence>
<dbReference type="Gene3D" id="3.40.30.10">
    <property type="entry name" value="Glutaredoxin"/>
    <property type="match status" value="1"/>
</dbReference>
<dbReference type="InterPro" id="IPR013740">
    <property type="entry name" value="Redoxin"/>
</dbReference>
<dbReference type="PANTHER" id="PTHR42852">
    <property type="entry name" value="THIOL:DISULFIDE INTERCHANGE PROTEIN DSBE"/>
    <property type="match status" value="1"/>
</dbReference>
<name>A0ABW4F6D0_9PSEU</name>
<evidence type="ECO:0000313" key="4">
    <source>
        <dbReference type="Proteomes" id="UP001597114"/>
    </source>
</evidence>
<dbReference type="PANTHER" id="PTHR42852:SF13">
    <property type="entry name" value="PROTEIN DIPZ"/>
    <property type="match status" value="1"/>
</dbReference>
<feature type="region of interest" description="Disordered" evidence="1">
    <location>
        <begin position="329"/>
        <end position="372"/>
    </location>
</feature>
<evidence type="ECO:0000256" key="1">
    <source>
        <dbReference type="SAM" id="MobiDB-lite"/>
    </source>
</evidence>